<evidence type="ECO:0000313" key="2">
    <source>
        <dbReference type="Proteomes" id="UP000008142"/>
    </source>
</evidence>
<name>F0UJZ2_AJEC8</name>
<evidence type="ECO:0000313" key="1">
    <source>
        <dbReference type="EMBL" id="EGC45832.1"/>
    </source>
</evidence>
<dbReference type="EMBL" id="DS990639">
    <property type="protein sequence ID" value="EGC45832.1"/>
    <property type="molecule type" value="Genomic_DNA"/>
</dbReference>
<gene>
    <name evidence="1" type="ORF">HCEG_05047</name>
</gene>
<dbReference type="AlphaFoldDB" id="F0UJZ2"/>
<proteinExistence type="predicted"/>
<sequence>MEAVVVPAPGAWVHDEEKEVEKVVEGVEEEDMGILGGWSSGGSVGESAGGLLGVWPLQHVQSLWSGLRLRFSLPQSLLEGGFPACRRQVESRESYFKRYF</sequence>
<accession>F0UJZ2</accession>
<dbReference type="HOGENOM" id="CLU_2305206_0_0_1"/>
<dbReference type="Proteomes" id="UP000008142">
    <property type="component" value="Unassembled WGS sequence"/>
</dbReference>
<reference evidence="2" key="1">
    <citation type="submission" date="2008-07" db="EMBL/GenBank/DDBJ databases">
        <title>Annotation of Ajellomyces capsulatus strain H88.</title>
        <authorList>
            <person name="Champion M."/>
            <person name="Cuomo C."/>
            <person name="Ma L.-J."/>
            <person name="Henn M.R."/>
            <person name="Sil A."/>
            <person name="Goldman B."/>
            <person name="Young S.K."/>
            <person name="Kodira C.D."/>
            <person name="Zeng Q."/>
            <person name="Koehrsen M."/>
            <person name="Alvarado L."/>
            <person name="Berlin A."/>
            <person name="Borenstein D."/>
            <person name="Chen Z."/>
            <person name="Engels R."/>
            <person name="Freedman E."/>
            <person name="Gellesch M."/>
            <person name="Goldberg J."/>
            <person name="Griggs A."/>
            <person name="Gujja S."/>
            <person name="Heiman D."/>
            <person name="Hepburn T."/>
            <person name="Howarth C."/>
            <person name="Jen D."/>
            <person name="Larson L."/>
            <person name="Lewis B."/>
            <person name="Mehta T."/>
            <person name="Park D."/>
            <person name="Pearson M."/>
            <person name="Roberts A."/>
            <person name="Saif S."/>
            <person name="Shea T."/>
            <person name="Shenoy N."/>
            <person name="Sisk P."/>
            <person name="Stolte C."/>
            <person name="Sykes S."/>
            <person name="Walk T."/>
            <person name="White J."/>
            <person name="Yandava C."/>
            <person name="Klein B."/>
            <person name="McEwen J.G."/>
            <person name="Puccia R."/>
            <person name="Goldman G.H."/>
            <person name="Felipe M.S."/>
            <person name="Nino-Vega G."/>
            <person name="San-Blas G."/>
            <person name="Taylor J."/>
            <person name="Mendoza L."/>
            <person name="Galagan J."/>
            <person name="Nusbaum C."/>
            <person name="Birren B."/>
        </authorList>
    </citation>
    <scope>NUCLEOTIDE SEQUENCE [LARGE SCALE GENOMIC DNA]</scope>
    <source>
        <strain evidence="2">H88</strain>
    </source>
</reference>
<organism evidence="2">
    <name type="scientific">Ajellomyces capsulatus (strain H88)</name>
    <name type="common">Darling's disease fungus</name>
    <name type="synonym">Histoplasma capsulatum</name>
    <dbReference type="NCBI Taxonomy" id="544711"/>
    <lineage>
        <taxon>Eukaryota</taxon>
        <taxon>Fungi</taxon>
        <taxon>Dikarya</taxon>
        <taxon>Ascomycota</taxon>
        <taxon>Pezizomycotina</taxon>
        <taxon>Eurotiomycetes</taxon>
        <taxon>Eurotiomycetidae</taxon>
        <taxon>Onygenales</taxon>
        <taxon>Ajellomycetaceae</taxon>
        <taxon>Histoplasma</taxon>
    </lineage>
</organism>
<protein>
    <submittedName>
        <fullName evidence="1">Predicted protein</fullName>
    </submittedName>
</protein>